<evidence type="ECO:0000256" key="4">
    <source>
        <dbReference type="ARBA" id="ARBA00022525"/>
    </source>
</evidence>
<keyword evidence="7 16" id="KW-0479">Metal-binding</keyword>
<dbReference type="Gene3D" id="1.10.420.10">
    <property type="entry name" value="Peroxidase, domain 2"/>
    <property type="match status" value="1"/>
</dbReference>
<dbReference type="GO" id="GO:0006979">
    <property type="term" value="P:response to oxidative stress"/>
    <property type="evidence" value="ECO:0007669"/>
    <property type="project" value="UniProtKB-UniRule"/>
</dbReference>
<dbReference type="PANTHER" id="PTHR31235">
    <property type="entry name" value="PEROXIDASE 25-RELATED"/>
    <property type="match status" value="1"/>
</dbReference>
<evidence type="ECO:0000256" key="5">
    <source>
        <dbReference type="ARBA" id="ARBA00022559"/>
    </source>
</evidence>
<dbReference type="GO" id="GO:0140825">
    <property type="term" value="F:lactoperoxidase activity"/>
    <property type="evidence" value="ECO:0007669"/>
    <property type="project" value="UniProtKB-EC"/>
</dbReference>
<dbReference type="InterPro" id="IPR033905">
    <property type="entry name" value="Secretory_peroxidase"/>
</dbReference>
<feature type="disulfide bond" evidence="18">
    <location>
        <begin position="38"/>
        <end position="98"/>
    </location>
</feature>
<accession>A0A5J5SJP8</accession>
<organism evidence="21 22">
    <name type="scientific">Gossypium barbadense</name>
    <name type="common">Sea Island cotton</name>
    <name type="synonym">Hibiscus barbadensis</name>
    <dbReference type="NCBI Taxonomy" id="3634"/>
    <lineage>
        <taxon>Eukaryota</taxon>
        <taxon>Viridiplantae</taxon>
        <taxon>Streptophyta</taxon>
        <taxon>Embryophyta</taxon>
        <taxon>Tracheophyta</taxon>
        <taxon>Spermatophyta</taxon>
        <taxon>Magnoliopsida</taxon>
        <taxon>eudicotyledons</taxon>
        <taxon>Gunneridae</taxon>
        <taxon>Pentapetalae</taxon>
        <taxon>rosids</taxon>
        <taxon>malvids</taxon>
        <taxon>Malvales</taxon>
        <taxon>Malvaceae</taxon>
        <taxon>Malvoideae</taxon>
        <taxon>Gossypium</taxon>
    </lineage>
</organism>
<evidence type="ECO:0000313" key="21">
    <source>
        <dbReference type="EMBL" id="KAB2042584.1"/>
    </source>
</evidence>
<evidence type="ECO:0000256" key="15">
    <source>
        <dbReference type="PIRSR" id="PIRSR600823-2"/>
    </source>
</evidence>
<comment type="function">
    <text evidence="19">Removal of H(2)O(2), oxidation of toxic reductants, biosynthesis and degradation of lignin, suberization, auxin catabolism, response to environmental stresses such as wounding, pathogen attack and oxidative stress.</text>
</comment>
<comment type="subcellular location">
    <subcellularLocation>
        <location evidence="19">Secreted</location>
    </subcellularLocation>
</comment>
<dbReference type="EMBL" id="CM018216">
    <property type="protein sequence ID" value="KAB2042584.1"/>
    <property type="molecule type" value="Genomic_DNA"/>
</dbReference>
<name>A0A5J5SJP8_GOSBA</name>
<feature type="chain" id="PRO_5023976127" description="Peroxidase" evidence="19">
    <location>
        <begin position="27"/>
        <end position="315"/>
    </location>
</feature>
<keyword evidence="9 16" id="KW-0106">Calcium</keyword>
<feature type="active site" description="Proton acceptor" evidence="14">
    <location>
        <position position="69"/>
    </location>
</feature>
<dbReference type="GO" id="GO:0020037">
    <property type="term" value="F:heme binding"/>
    <property type="evidence" value="ECO:0007669"/>
    <property type="project" value="UniProtKB-UniRule"/>
</dbReference>
<dbReference type="PRINTS" id="PR00461">
    <property type="entry name" value="PLPEROXIDASE"/>
</dbReference>
<dbReference type="OrthoDB" id="947408at2759"/>
<keyword evidence="10 19" id="KW-0560">Oxidoreductase</keyword>
<evidence type="ECO:0000256" key="11">
    <source>
        <dbReference type="ARBA" id="ARBA00023004"/>
    </source>
</evidence>
<keyword evidence="13 19" id="KW-0376">Hydrogen peroxide</keyword>
<feature type="domain" description="Plant heme peroxidase family profile" evidence="20">
    <location>
        <begin position="28"/>
        <end position="313"/>
    </location>
</feature>
<keyword evidence="5 19" id="KW-0575">Peroxidase</keyword>
<dbReference type="InterPro" id="IPR000823">
    <property type="entry name" value="Peroxidase_pln"/>
</dbReference>
<dbReference type="Gene3D" id="1.10.520.10">
    <property type="match status" value="2"/>
</dbReference>
<comment type="similarity">
    <text evidence="19">Belongs to the peroxidase family. Classical plant (class III) peroxidase subfamily.</text>
</comment>
<evidence type="ECO:0000256" key="17">
    <source>
        <dbReference type="PIRSR" id="PIRSR600823-4"/>
    </source>
</evidence>
<dbReference type="EC" id="1.11.1.7" evidence="3 19"/>
<protein>
    <recommendedName>
        <fullName evidence="3 19">Peroxidase</fullName>
        <ecNumber evidence="3 19">1.11.1.7</ecNumber>
    </recommendedName>
</protein>
<evidence type="ECO:0000256" key="2">
    <source>
        <dbReference type="ARBA" id="ARBA00006873"/>
    </source>
</evidence>
<comment type="cofactor">
    <cofactor evidence="16 19">
        <name>Ca(2+)</name>
        <dbReference type="ChEBI" id="CHEBI:29108"/>
    </cofactor>
    <text evidence="16 19">Binds 2 calcium ions per subunit.</text>
</comment>
<feature type="binding site" evidence="16">
    <location>
        <position position="229"/>
    </location>
    <ligand>
        <name>Ca(2+)</name>
        <dbReference type="ChEBI" id="CHEBI:29108"/>
        <label>2</label>
    </ligand>
</feature>
<feature type="signal peptide" evidence="19">
    <location>
        <begin position="1"/>
        <end position="26"/>
    </location>
</feature>
<feature type="disulfide bond" evidence="18">
    <location>
        <begin position="183"/>
        <end position="216"/>
    </location>
</feature>
<feature type="binding site" evidence="16">
    <location>
        <position position="237"/>
    </location>
    <ligand>
        <name>Ca(2+)</name>
        <dbReference type="ChEBI" id="CHEBI:29108"/>
        <label>2</label>
    </ligand>
</feature>
<evidence type="ECO:0000256" key="9">
    <source>
        <dbReference type="ARBA" id="ARBA00022837"/>
    </source>
</evidence>
<evidence type="ECO:0000256" key="6">
    <source>
        <dbReference type="ARBA" id="ARBA00022617"/>
    </source>
</evidence>
<comment type="similarity">
    <text evidence="2">Belongs to the peroxidase family. Ascorbate peroxidase subfamily.</text>
</comment>
<feature type="site" description="Transition state stabilizer" evidence="17">
    <location>
        <position position="65"/>
    </location>
</feature>
<keyword evidence="6 19" id="KW-0349">Heme</keyword>
<dbReference type="AlphaFoldDB" id="A0A5J5SJP8"/>
<gene>
    <name evidence="21" type="ORF">ES319_D02G225500v1</name>
</gene>
<dbReference type="PROSITE" id="PS50873">
    <property type="entry name" value="PEROXIDASE_4"/>
    <property type="match status" value="1"/>
</dbReference>
<sequence>MEGNHSKNKFFLVLALLNMAATLVKGQGTRVGFYSTSCPLVESIVSSTVQSHLQSDPSLGPAILRMHFHDWFKTAPPNLGVRGYEVIDDAKAQVEATCPGVVSCADILALAARALISFAAKGQKWDVPTGRRDGKVSLASDADNLPAFTDSIEELKRKFSAFGLNARDLVTLVGAHTIGTTACEFFSYRLFNFSATSNGADPSINPDFVSQLRTLCPSNGDGTRRVALDTDSVDSFDASFFHNLRKGRGILASDQMLWTDGCTRSIVESYLGVRGLPSLKFNVQFGKSMVKMSNIEVKKGTNGEIRKICSAINEV</sequence>
<evidence type="ECO:0000256" key="13">
    <source>
        <dbReference type="ARBA" id="ARBA00023324"/>
    </source>
</evidence>
<dbReference type="Pfam" id="PF00141">
    <property type="entry name" value="peroxidase"/>
    <property type="match status" value="1"/>
</dbReference>
<feature type="disulfide bond" evidence="18">
    <location>
        <begin position="104"/>
        <end position="309"/>
    </location>
</feature>
<evidence type="ECO:0000256" key="14">
    <source>
        <dbReference type="PIRSR" id="PIRSR600823-1"/>
    </source>
</evidence>
<dbReference type="CDD" id="cd00693">
    <property type="entry name" value="secretory_peroxidase"/>
    <property type="match status" value="1"/>
</dbReference>
<evidence type="ECO:0000256" key="12">
    <source>
        <dbReference type="ARBA" id="ARBA00023157"/>
    </source>
</evidence>
<evidence type="ECO:0000313" key="22">
    <source>
        <dbReference type="Proteomes" id="UP000327439"/>
    </source>
</evidence>
<evidence type="ECO:0000256" key="18">
    <source>
        <dbReference type="PIRSR" id="PIRSR600823-5"/>
    </source>
</evidence>
<dbReference type="FunFam" id="1.10.420.10:FF:000010">
    <property type="entry name" value="Peroxidase"/>
    <property type="match status" value="1"/>
</dbReference>
<dbReference type="PROSITE" id="PS00435">
    <property type="entry name" value="PEROXIDASE_1"/>
    <property type="match status" value="1"/>
</dbReference>
<keyword evidence="11 16" id="KW-0408">Iron</keyword>
<dbReference type="InterPro" id="IPR010255">
    <property type="entry name" value="Haem_peroxidase_sf"/>
</dbReference>
<dbReference type="PRINTS" id="PR00458">
    <property type="entry name" value="PEROXIDASE"/>
</dbReference>
<comment type="catalytic activity">
    <reaction evidence="1 19">
        <text>2 a phenolic donor + H2O2 = 2 a phenolic radical donor + 2 H2O</text>
        <dbReference type="Rhea" id="RHEA:56136"/>
        <dbReference type="ChEBI" id="CHEBI:15377"/>
        <dbReference type="ChEBI" id="CHEBI:16240"/>
        <dbReference type="ChEBI" id="CHEBI:139520"/>
        <dbReference type="ChEBI" id="CHEBI:139521"/>
        <dbReference type="EC" id="1.11.1.7"/>
    </reaction>
</comment>
<feature type="binding site" description="axial binding residue" evidence="16">
    <location>
        <position position="176"/>
    </location>
    <ligand>
        <name>heme b</name>
        <dbReference type="ChEBI" id="CHEBI:60344"/>
    </ligand>
    <ligandPart>
        <name>Fe</name>
        <dbReference type="ChEBI" id="CHEBI:18248"/>
    </ligandPart>
</feature>
<dbReference type="GO" id="GO:0046872">
    <property type="term" value="F:metal ion binding"/>
    <property type="evidence" value="ECO:0007669"/>
    <property type="project" value="UniProtKB-UniRule"/>
</dbReference>
<evidence type="ECO:0000256" key="8">
    <source>
        <dbReference type="ARBA" id="ARBA00022729"/>
    </source>
</evidence>
<dbReference type="InterPro" id="IPR002016">
    <property type="entry name" value="Haem_peroxidase"/>
</dbReference>
<evidence type="ECO:0000256" key="1">
    <source>
        <dbReference type="ARBA" id="ARBA00000189"/>
    </source>
</evidence>
<evidence type="ECO:0000259" key="20">
    <source>
        <dbReference type="PROSITE" id="PS50873"/>
    </source>
</evidence>
<keyword evidence="22" id="KW-1185">Reference proteome</keyword>
<dbReference type="Proteomes" id="UP000327439">
    <property type="component" value="Chromosome D02"/>
</dbReference>
<evidence type="ECO:0000256" key="3">
    <source>
        <dbReference type="ARBA" id="ARBA00012313"/>
    </source>
</evidence>
<dbReference type="GO" id="GO:0042744">
    <property type="term" value="P:hydrogen peroxide catabolic process"/>
    <property type="evidence" value="ECO:0007669"/>
    <property type="project" value="UniProtKB-KW"/>
</dbReference>
<keyword evidence="8 19" id="KW-0732">Signal</keyword>
<keyword evidence="12 18" id="KW-1015">Disulfide bond</keyword>
<keyword evidence="4 19" id="KW-0964">Secreted</keyword>
<dbReference type="GO" id="GO:0005576">
    <property type="term" value="C:extracellular region"/>
    <property type="evidence" value="ECO:0007669"/>
    <property type="project" value="UniProtKB-SubCell"/>
</dbReference>
<feature type="binding site" evidence="15">
    <location>
        <position position="146"/>
    </location>
    <ligand>
        <name>substrate</name>
    </ligand>
</feature>
<evidence type="ECO:0000256" key="16">
    <source>
        <dbReference type="PIRSR" id="PIRSR600823-3"/>
    </source>
</evidence>
<proteinExistence type="inferred from homology"/>
<dbReference type="SUPFAM" id="SSF48113">
    <property type="entry name" value="Heme-dependent peroxidases"/>
    <property type="match status" value="1"/>
</dbReference>
<reference evidence="22" key="1">
    <citation type="journal article" date="2020" name="Nat. Genet.">
        <title>Genomic diversifications of five Gossypium allopolyploid species and their impact on cotton improvement.</title>
        <authorList>
            <person name="Chen Z.J."/>
            <person name="Sreedasyam A."/>
            <person name="Ando A."/>
            <person name="Song Q."/>
            <person name="De Santiago L.M."/>
            <person name="Hulse-Kemp A.M."/>
            <person name="Ding M."/>
            <person name="Ye W."/>
            <person name="Kirkbride R.C."/>
            <person name="Jenkins J."/>
            <person name="Plott C."/>
            <person name="Lovell J."/>
            <person name="Lin Y.M."/>
            <person name="Vaughn R."/>
            <person name="Liu B."/>
            <person name="Simpson S."/>
            <person name="Scheffler B.E."/>
            <person name="Wen L."/>
            <person name="Saski C.A."/>
            <person name="Grover C.E."/>
            <person name="Hu G."/>
            <person name="Conover J.L."/>
            <person name="Carlson J.W."/>
            <person name="Shu S."/>
            <person name="Boston L.B."/>
            <person name="Williams M."/>
            <person name="Peterson D.G."/>
            <person name="McGee K."/>
            <person name="Jones D.C."/>
            <person name="Wendel J.F."/>
            <person name="Stelly D.M."/>
            <person name="Grimwood J."/>
            <person name="Schmutz J."/>
        </authorList>
    </citation>
    <scope>NUCLEOTIDE SEQUENCE [LARGE SCALE GENOMIC DNA]</scope>
    <source>
        <strain evidence="22">cv. 3-79</strain>
    </source>
</reference>
<dbReference type="InterPro" id="IPR019793">
    <property type="entry name" value="Peroxidases_heam-ligand_BS"/>
</dbReference>
<comment type="cofactor">
    <cofactor evidence="16 19">
        <name>heme b</name>
        <dbReference type="ChEBI" id="CHEBI:60344"/>
    </cofactor>
    <text evidence="16 19">Binds 1 heme b (iron(II)-protoporphyrin IX) group per subunit.</text>
</comment>
<evidence type="ECO:0000256" key="19">
    <source>
        <dbReference type="RuleBase" id="RU362060"/>
    </source>
</evidence>
<evidence type="ECO:0000256" key="7">
    <source>
        <dbReference type="ARBA" id="ARBA00022723"/>
    </source>
</evidence>
<feature type="binding site" evidence="16">
    <location>
        <position position="177"/>
    </location>
    <ligand>
        <name>Ca(2+)</name>
        <dbReference type="ChEBI" id="CHEBI:29108"/>
        <label>2</label>
    </ligand>
</feature>
<feature type="binding site" evidence="16">
    <location>
        <position position="70"/>
    </location>
    <ligand>
        <name>Ca(2+)</name>
        <dbReference type="ChEBI" id="CHEBI:29108"/>
        <label>1</label>
    </ligand>
</feature>
<evidence type="ECO:0000256" key="10">
    <source>
        <dbReference type="ARBA" id="ARBA00023002"/>
    </source>
</evidence>